<dbReference type="PANTHER" id="PTHR40050">
    <property type="entry name" value="INNER SPORE COAT PROTEIN H"/>
    <property type="match status" value="1"/>
</dbReference>
<organism evidence="1 2">
    <name type="scientific">Runella defluvii</name>
    <dbReference type="NCBI Taxonomy" id="370973"/>
    <lineage>
        <taxon>Bacteria</taxon>
        <taxon>Pseudomonadati</taxon>
        <taxon>Bacteroidota</taxon>
        <taxon>Cytophagia</taxon>
        <taxon>Cytophagales</taxon>
        <taxon>Spirosomataceae</taxon>
        <taxon>Runella</taxon>
    </lineage>
</organism>
<evidence type="ECO:0000313" key="2">
    <source>
        <dbReference type="Proteomes" id="UP000541352"/>
    </source>
</evidence>
<proteinExistence type="predicted"/>
<dbReference type="InterPro" id="IPR014867">
    <property type="entry name" value="Spore_coat_CotH_CotH2/3/7"/>
</dbReference>
<dbReference type="RefSeq" id="WP_183979769.1">
    <property type="nucleotide sequence ID" value="NZ_JACIBY010000021.1"/>
</dbReference>
<keyword evidence="1" id="KW-0946">Virion</keyword>
<name>A0A7W5ZQK5_9BACT</name>
<reference evidence="1 2" key="1">
    <citation type="submission" date="2020-08" db="EMBL/GenBank/DDBJ databases">
        <title>Genomic Encyclopedia of Type Strains, Phase IV (KMG-IV): sequencing the most valuable type-strain genomes for metagenomic binning, comparative biology and taxonomic classification.</title>
        <authorList>
            <person name="Goeker M."/>
        </authorList>
    </citation>
    <scope>NUCLEOTIDE SEQUENCE [LARGE SCALE GENOMIC DNA]</scope>
    <source>
        <strain evidence="1 2">DSM 17976</strain>
    </source>
</reference>
<keyword evidence="1" id="KW-0167">Capsid protein</keyword>
<dbReference type="PROSITE" id="PS51257">
    <property type="entry name" value="PROKAR_LIPOPROTEIN"/>
    <property type="match status" value="1"/>
</dbReference>
<dbReference type="Proteomes" id="UP000541352">
    <property type="component" value="Unassembled WGS sequence"/>
</dbReference>
<gene>
    <name evidence="1" type="ORF">FHS57_005866</name>
</gene>
<comment type="caution">
    <text evidence="1">The sequence shown here is derived from an EMBL/GenBank/DDBJ whole genome shotgun (WGS) entry which is preliminary data.</text>
</comment>
<keyword evidence="2" id="KW-1185">Reference proteome</keyword>
<accession>A0A7W5ZQK5</accession>
<dbReference type="PANTHER" id="PTHR40050:SF1">
    <property type="entry name" value="INNER SPORE COAT PROTEIN H"/>
    <property type="match status" value="1"/>
</dbReference>
<dbReference type="Pfam" id="PF08757">
    <property type="entry name" value="CotH"/>
    <property type="match status" value="1"/>
</dbReference>
<dbReference type="EMBL" id="JACIBY010000021">
    <property type="protein sequence ID" value="MBB3841837.1"/>
    <property type="molecule type" value="Genomic_DNA"/>
</dbReference>
<sequence>MNGKILLCLLIVVFIGCKNDADIFPAQFSKTPDYAWVFPEDQVRTITIQLGQENWDKIQKDMEWRTARKFGSASTIPGVTPPVGAPLDAVYGDPIFVQAQIKQGDLTWKKVGFRLKGNASLNGSWRSGIYKLPFKLKFDEWEDQNPDIKNQRFYGFQELSFAPSYGDDSFLREKLLTQLFRNNGVMACKVAYYKVVIDFGQGFRNCGVYQVIETVEEHMIETQSGKKMGNVYKPESNMQQFISSQFEKQNNQTLADYSDVKQLITALNSPLRVSDNAQWKKELEAIFDVKEFLRYLAVNNTVGNWDSYGVLAHNYFLANTDGVMHWIPYDLNLSFQMRGGSNNSRFALSMDMKEVTSQWPLIRYIVNDPAYFAYYKAAVKEFIQKDFNPQVMGAYIQKHRTILQPYFAGTGVEAPPYSHLRSPQNVETAITALEKYINERYQVALDF</sequence>
<dbReference type="AlphaFoldDB" id="A0A7W5ZQK5"/>
<protein>
    <submittedName>
        <fullName evidence="1">Spore coat protein CotH</fullName>
    </submittedName>
</protein>
<evidence type="ECO:0000313" key="1">
    <source>
        <dbReference type="EMBL" id="MBB3841837.1"/>
    </source>
</evidence>